<dbReference type="RefSeq" id="XP_044664411.1">
    <property type="nucleotide sequence ID" value="XM_044808476.1"/>
</dbReference>
<dbReference type="InterPro" id="IPR029063">
    <property type="entry name" value="SAM-dependent_MTases_sf"/>
</dbReference>
<sequence>MAQASSQDLFSSIGEQYEAAFGHDQGLLKFIVKVLEHLNPKSHILDVGCCTGKPVATTAAGAGHKITRIDLSEVMVKLAWKAVPAGTFEIADMLTYQPKDIKFDVVLNMFSLFLLRRDDVELMATRWNSWLPLDGVLAIGTGAAEDVHPEKLGTNMTKMALVLARCPSNSWGRP</sequence>
<organism evidence="10 11">
    <name type="scientific">Cercospora kikuchii</name>
    <dbReference type="NCBI Taxonomy" id="84275"/>
    <lineage>
        <taxon>Eukaryota</taxon>
        <taxon>Fungi</taxon>
        <taxon>Dikarya</taxon>
        <taxon>Ascomycota</taxon>
        <taxon>Pezizomycotina</taxon>
        <taxon>Dothideomycetes</taxon>
        <taxon>Dothideomycetidae</taxon>
        <taxon>Mycosphaerellales</taxon>
        <taxon>Mycosphaerellaceae</taxon>
        <taxon>Cercospora</taxon>
    </lineage>
</organism>
<dbReference type="PANTHER" id="PTHR44307">
    <property type="entry name" value="PHOSPHOETHANOLAMINE METHYLTRANSFERASE"/>
    <property type="match status" value="1"/>
</dbReference>
<evidence type="ECO:0000313" key="11">
    <source>
        <dbReference type="Proteomes" id="UP000825890"/>
    </source>
</evidence>
<reference evidence="10 11" key="1">
    <citation type="submission" date="2021-01" db="EMBL/GenBank/DDBJ databases">
        <title>Cercospora kikuchii MAFF 305040 whole genome shotgun sequence.</title>
        <authorList>
            <person name="Kashiwa T."/>
            <person name="Suzuki T."/>
        </authorList>
    </citation>
    <scope>NUCLEOTIDE SEQUENCE [LARGE SCALE GENOMIC DNA]</scope>
    <source>
        <strain evidence="10 11">MAFF 305040</strain>
    </source>
</reference>
<evidence type="ECO:0000256" key="3">
    <source>
        <dbReference type="ARBA" id="ARBA00022603"/>
    </source>
</evidence>
<feature type="domain" description="Methyltransferase" evidence="9">
    <location>
        <begin position="44"/>
        <end position="131"/>
    </location>
</feature>
<comment type="catalytic activity">
    <reaction evidence="7">
        <text>phosphoethanolamine + S-adenosyl-L-methionine = N-methylethanolamine phosphate + S-adenosyl-L-homocysteine + H(+)</text>
        <dbReference type="Rhea" id="RHEA:20365"/>
        <dbReference type="ChEBI" id="CHEBI:15378"/>
        <dbReference type="ChEBI" id="CHEBI:57781"/>
        <dbReference type="ChEBI" id="CHEBI:57856"/>
        <dbReference type="ChEBI" id="CHEBI:58190"/>
        <dbReference type="ChEBI" id="CHEBI:59789"/>
        <dbReference type="EC" id="2.1.1.103"/>
    </reaction>
    <physiologicalReaction direction="left-to-right" evidence="7">
        <dbReference type="Rhea" id="RHEA:20366"/>
    </physiologicalReaction>
</comment>
<dbReference type="InterPro" id="IPR041698">
    <property type="entry name" value="Methyltransf_25"/>
</dbReference>
<dbReference type="PANTHER" id="PTHR44307:SF2">
    <property type="entry name" value="PHOSPHOETHANOLAMINE METHYLTRANSFERASE ISOFORM X1"/>
    <property type="match status" value="1"/>
</dbReference>
<comment type="pathway">
    <text evidence="2">Lipid metabolism.</text>
</comment>
<evidence type="ECO:0000313" key="10">
    <source>
        <dbReference type="EMBL" id="GIZ49924.1"/>
    </source>
</evidence>
<comment type="caution">
    <text evidence="10">The sequence shown here is derived from an EMBL/GenBank/DDBJ whole genome shotgun (WGS) entry which is preliminary data.</text>
</comment>
<evidence type="ECO:0000256" key="7">
    <source>
        <dbReference type="ARBA" id="ARBA00047622"/>
    </source>
</evidence>
<keyword evidence="3" id="KW-0489">Methyltransferase</keyword>
<keyword evidence="11" id="KW-1185">Reference proteome</keyword>
<dbReference type="Pfam" id="PF13649">
    <property type="entry name" value="Methyltransf_25"/>
    <property type="match status" value="1"/>
</dbReference>
<dbReference type="SUPFAM" id="SSF53335">
    <property type="entry name" value="S-adenosyl-L-methionine-dependent methyltransferases"/>
    <property type="match status" value="1"/>
</dbReference>
<evidence type="ECO:0000256" key="6">
    <source>
        <dbReference type="ARBA" id="ARBA00047619"/>
    </source>
</evidence>
<evidence type="ECO:0000259" key="9">
    <source>
        <dbReference type="Pfam" id="PF13649"/>
    </source>
</evidence>
<comment type="pathway">
    <text evidence="1">Phospholipid metabolism; phosphatidylcholine biosynthesis.</text>
</comment>
<protein>
    <recommendedName>
        <fullName evidence="5">phosphoethanolamine N-methyltransferase</fullName>
        <ecNumber evidence="5">2.1.1.103</ecNumber>
    </recommendedName>
</protein>
<dbReference type="EC" id="2.1.1.103" evidence="5"/>
<evidence type="ECO:0000256" key="5">
    <source>
        <dbReference type="ARBA" id="ARBA00035674"/>
    </source>
</evidence>
<dbReference type="EMBL" id="BOLY01000009">
    <property type="protein sequence ID" value="GIZ49924.1"/>
    <property type="molecule type" value="Genomic_DNA"/>
</dbReference>
<comment type="catalytic activity">
    <reaction evidence="8">
        <text>N-methylethanolamine phosphate + S-adenosyl-L-methionine = N,N-dimethylethanolamine phosphate + S-adenosyl-L-homocysteine + H(+)</text>
        <dbReference type="Rhea" id="RHEA:25321"/>
        <dbReference type="ChEBI" id="CHEBI:15378"/>
        <dbReference type="ChEBI" id="CHEBI:57781"/>
        <dbReference type="ChEBI" id="CHEBI:57856"/>
        <dbReference type="ChEBI" id="CHEBI:58641"/>
        <dbReference type="ChEBI" id="CHEBI:59789"/>
        <dbReference type="EC" id="2.1.1.103"/>
    </reaction>
    <physiologicalReaction direction="left-to-right" evidence="8">
        <dbReference type="Rhea" id="RHEA:25322"/>
    </physiologicalReaction>
</comment>
<dbReference type="Gene3D" id="3.40.50.150">
    <property type="entry name" value="Vaccinia Virus protein VP39"/>
    <property type="match status" value="1"/>
</dbReference>
<dbReference type="GeneID" id="68298516"/>
<dbReference type="GO" id="GO:0032259">
    <property type="term" value="P:methylation"/>
    <property type="evidence" value="ECO:0007669"/>
    <property type="project" value="UniProtKB-KW"/>
</dbReference>
<dbReference type="OrthoDB" id="3640033at2759"/>
<name>A0A9P3FN41_9PEZI</name>
<dbReference type="Proteomes" id="UP000825890">
    <property type="component" value="Unassembled WGS sequence"/>
</dbReference>
<dbReference type="AlphaFoldDB" id="A0A9P3FN41"/>
<evidence type="ECO:0000256" key="8">
    <source>
        <dbReference type="ARBA" id="ARBA00047841"/>
    </source>
</evidence>
<keyword evidence="4" id="KW-0808">Transferase</keyword>
<evidence type="ECO:0000256" key="1">
    <source>
        <dbReference type="ARBA" id="ARBA00004969"/>
    </source>
</evidence>
<dbReference type="GO" id="GO:0000234">
    <property type="term" value="F:phosphoethanolamine N-methyltransferase activity"/>
    <property type="evidence" value="ECO:0007669"/>
    <property type="project" value="UniProtKB-EC"/>
</dbReference>
<dbReference type="CDD" id="cd02440">
    <property type="entry name" value="AdoMet_MTases"/>
    <property type="match status" value="1"/>
</dbReference>
<evidence type="ECO:0000256" key="4">
    <source>
        <dbReference type="ARBA" id="ARBA00022679"/>
    </source>
</evidence>
<comment type="catalytic activity">
    <reaction evidence="6">
        <text>N,N-dimethylethanolamine phosphate + S-adenosyl-L-methionine = phosphocholine + S-adenosyl-L-homocysteine + H(+)</text>
        <dbReference type="Rhea" id="RHEA:25325"/>
        <dbReference type="ChEBI" id="CHEBI:15378"/>
        <dbReference type="ChEBI" id="CHEBI:57856"/>
        <dbReference type="ChEBI" id="CHEBI:58641"/>
        <dbReference type="ChEBI" id="CHEBI:59789"/>
        <dbReference type="ChEBI" id="CHEBI:295975"/>
        <dbReference type="EC" id="2.1.1.103"/>
    </reaction>
    <physiologicalReaction direction="left-to-right" evidence="6">
        <dbReference type="Rhea" id="RHEA:25326"/>
    </physiologicalReaction>
</comment>
<proteinExistence type="predicted"/>
<accession>A0A9P3FN41</accession>
<evidence type="ECO:0000256" key="2">
    <source>
        <dbReference type="ARBA" id="ARBA00005189"/>
    </source>
</evidence>
<gene>
    <name evidence="10" type="ORF">CKM354_001294100</name>
</gene>